<gene>
    <name evidence="2" type="primary">LOC114335084</name>
</gene>
<protein>
    <submittedName>
        <fullName evidence="2">52 kDa repressor of the inhibitor of the protein kinase-like</fullName>
    </submittedName>
</protein>
<accession>A0A6P7G201</accession>
<dbReference type="InterPro" id="IPR012337">
    <property type="entry name" value="RNaseH-like_sf"/>
</dbReference>
<dbReference type="InParanoid" id="A0A6P7G201"/>
<dbReference type="AlphaFoldDB" id="A0A6P7G201"/>
<reference evidence="2" key="1">
    <citation type="submission" date="2025-08" db="UniProtKB">
        <authorList>
            <consortium name="RefSeq"/>
        </authorList>
    </citation>
    <scope>IDENTIFICATION</scope>
    <source>
        <tissue evidence="2">Whole insect</tissue>
    </source>
</reference>
<dbReference type="PANTHER" id="PTHR46289:SF14">
    <property type="entry name" value="DUF4371 DOMAIN-CONTAINING PROTEIN"/>
    <property type="match status" value="1"/>
</dbReference>
<sequence>MNQMMSLTYIVSKYLQKELIDLSSAILKIELVQQRFSEMRKEGDKQFLQLYRGAEDMGEKLEANNPEEYYRRSIFYPYIDEISSSLTERFTSHKDVLIGLDSVLPCNIQQRQFTDLEPASLDFYQSDLVHTNRDILNAEWELWKSHWKIDQVTPKTATSVLKALKDEDDAFPNMKILLGILAVLPVTTASVERSFSTLKRLKTYLRNSIGEERLTSLVLLSIHRGLQVKTEEIIYQYTRTPRRLQFH</sequence>
<dbReference type="InterPro" id="IPR052958">
    <property type="entry name" value="IFN-induced_PKR_regulator"/>
</dbReference>
<dbReference type="SUPFAM" id="SSF53098">
    <property type="entry name" value="Ribonuclease H-like"/>
    <property type="match status" value="1"/>
</dbReference>
<organism evidence="2">
    <name type="scientific">Diabrotica virgifera virgifera</name>
    <name type="common">western corn rootworm</name>
    <dbReference type="NCBI Taxonomy" id="50390"/>
    <lineage>
        <taxon>Eukaryota</taxon>
        <taxon>Metazoa</taxon>
        <taxon>Ecdysozoa</taxon>
        <taxon>Arthropoda</taxon>
        <taxon>Hexapoda</taxon>
        <taxon>Insecta</taxon>
        <taxon>Pterygota</taxon>
        <taxon>Neoptera</taxon>
        <taxon>Endopterygota</taxon>
        <taxon>Coleoptera</taxon>
        <taxon>Polyphaga</taxon>
        <taxon>Cucujiformia</taxon>
        <taxon>Chrysomeloidea</taxon>
        <taxon>Chrysomelidae</taxon>
        <taxon>Galerucinae</taxon>
        <taxon>Diabroticina</taxon>
        <taxon>Diabroticites</taxon>
        <taxon>Diabrotica</taxon>
    </lineage>
</organism>
<dbReference type="PANTHER" id="PTHR46289">
    <property type="entry name" value="52 KDA REPRESSOR OF THE INHIBITOR OF THE PROTEIN KINASE-LIKE PROTEIN-RELATED"/>
    <property type="match status" value="1"/>
</dbReference>
<proteinExistence type="predicted"/>
<feature type="domain" description="HAT C-terminal dimerisation" evidence="1">
    <location>
        <begin position="151"/>
        <end position="224"/>
    </location>
</feature>
<evidence type="ECO:0000259" key="1">
    <source>
        <dbReference type="Pfam" id="PF05699"/>
    </source>
</evidence>
<dbReference type="GO" id="GO:0046983">
    <property type="term" value="F:protein dimerization activity"/>
    <property type="evidence" value="ECO:0007669"/>
    <property type="project" value="InterPro"/>
</dbReference>
<dbReference type="RefSeq" id="XP_028141042.1">
    <property type="nucleotide sequence ID" value="XM_028285241.1"/>
</dbReference>
<evidence type="ECO:0000313" key="2">
    <source>
        <dbReference type="RefSeq" id="XP_028141042.1"/>
    </source>
</evidence>
<dbReference type="InterPro" id="IPR008906">
    <property type="entry name" value="HATC_C_dom"/>
</dbReference>
<dbReference type="Pfam" id="PF05699">
    <property type="entry name" value="Dimer_Tnp_hAT"/>
    <property type="match status" value="1"/>
</dbReference>
<name>A0A6P7G201_DIAVI</name>